<name>E3I563_RHOVT</name>
<dbReference type="eggNOG" id="COG0790">
    <property type="taxonomic scope" value="Bacteria"/>
</dbReference>
<dbReference type="SMART" id="SM00671">
    <property type="entry name" value="SEL1"/>
    <property type="match status" value="4"/>
</dbReference>
<dbReference type="HOGENOM" id="CLU_681298_0_0_5"/>
<evidence type="ECO:0000313" key="4">
    <source>
        <dbReference type="EMBL" id="ADP70513.1"/>
    </source>
</evidence>
<evidence type="ECO:0000259" key="2">
    <source>
        <dbReference type="Pfam" id="PF01471"/>
    </source>
</evidence>
<keyword evidence="1" id="KW-0732">Signal</keyword>
<dbReference type="SUPFAM" id="SSF81901">
    <property type="entry name" value="HCP-like"/>
    <property type="match status" value="1"/>
</dbReference>
<dbReference type="SUPFAM" id="SSF47090">
    <property type="entry name" value="PGBD-like"/>
    <property type="match status" value="1"/>
</dbReference>
<dbReference type="Proteomes" id="UP000001399">
    <property type="component" value="Chromosome"/>
</dbReference>
<evidence type="ECO:0000259" key="3">
    <source>
        <dbReference type="Pfam" id="PF14326"/>
    </source>
</evidence>
<protein>
    <submittedName>
        <fullName evidence="4">Peptidoglycan-binding domain 1 protein</fullName>
    </submittedName>
</protein>
<dbReference type="EMBL" id="CP002292">
    <property type="protein sequence ID" value="ADP70513.1"/>
    <property type="molecule type" value="Genomic_DNA"/>
</dbReference>
<dbReference type="Pfam" id="PF08238">
    <property type="entry name" value="Sel1"/>
    <property type="match status" value="4"/>
</dbReference>
<dbReference type="RefSeq" id="WP_013418916.1">
    <property type="nucleotide sequence ID" value="NC_014664.1"/>
</dbReference>
<dbReference type="PANTHER" id="PTHR45088">
    <property type="entry name" value="OSJNBA0022H21.17 PROTEIN"/>
    <property type="match status" value="1"/>
</dbReference>
<feature type="domain" description="Peptidoglycan binding-like" evidence="2">
    <location>
        <begin position="366"/>
        <end position="398"/>
    </location>
</feature>
<dbReference type="AlphaFoldDB" id="E3I563"/>
<dbReference type="InterPro" id="IPR025493">
    <property type="entry name" value="DUF4384"/>
</dbReference>
<dbReference type="InterPro" id="IPR011990">
    <property type="entry name" value="TPR-like_helical_dom_sf"/>
</dbReference>
<dbReference type="Pfam" id="PF01471">
    <property type="entry name" value="PG_binding_1"/>
    <property type="match status" value="1"/>
</dbReference>
<dbReference type="InterPro" id="IPR006597">
    <property type="entry name" value="Sel1-like"/>
</dbReference>
<reference evidence="5" key="1">
    <citation type="journal article" date="2011" name="J. Bacteriol.">
        <title>Genome sequences of eight morphologically diverse alphaproteobacteria.</title>
        <authorList>
            <consortium name="US DOE Joint Genome Institute"/>
            <person name="Brown P.J."/>
            <person name="Kysela D.T."/>
            <person name="Buechlein A."/>
            <person name="Hemmerich C."/>
            <person name="Brun Y.V."/>
        </authorList>
    </citation>
    <scope>NUCLEOTIDE SEQUENCE [LARGE SCALE GENOMIC DNA]</scope>
    <source>
        <strain evidence="5">ATCC 17100 / ATH 3.1.1 / DSM 162 / LMG 4299</strain>
    </source>
</reference>
<feature type="domain" description="DUF4384" evidence="3">
    <location>
        <begin position="65"/>
        <end position="145"/>
    </location>
</feature>
<dbReference type="eggNOG" id="COG3409">
    <property type="taxonomic scope" value="Bacteria"/>
</dbReference>
<accession>E3I563</accession>
<dbReference type="Gene3D" id="1.25.40.10">
    <property type="entry name" value="Tetratricopeptide repeat domain"/>
    <property type="match status" value="1"/>
</dbReference>
<dbReference type="InterPro" id="IPR036365">
    <property type="entry name" value="PGBD-like_sf"/>
</dbReference>
<dbReference type="Pfam" id="PF14326">
    <property type="entry name" value="DUF4384"/>
    <property type="match status" value="1"/>
</dbReference>
<proteinExistence type="predicted"/>
<gene>
    <name evidence="4" type="ordered locus">Rvan_1249</name>
</gene>
<dbReference type="STRING" id="648757.Rvan_1249"/>
<dbReference type="KEGG" id="rva:Rvan_1249"/>
<keyword evidence="5" id="KW-1185">Reference proteome</keyword>
<organism evidence="4 5">
    <name type="scientific">Rhodomicrobium vannielii (strain ATCC 17100 / DSM 162 / LMG 4299 / NCIMB 10020 / ATH 3.1.1)</name>
    <dbReference type="NCBI Taxonomy" id="648757"/>
    <lineage>
        <taxon>Bacteria</taxon>
        <taxon>Pseudomonadati</taxon>
        <taxon>Pseudomonadota</taxon>
        <taxon>Alphaproteobacteria</taxon>
        <taxon>Hyphomicrobiales</taxon>
        <taxon>Hyphomicrobiaceae</taxon>
        <taxon>Rhodomicrobium</taxon>
    </lineage>
</organism>
<feature type="chain" id="PRO_5003171842" evidence="1">
    <location>
        <begin position="25"/>
        <end position="404"/>
    </location>
</feature>
<dbReference type="PANTHER" id="PTHR45088:SF1">
    <property type="entry name" value="OS04G0476000 PROTEIN"/>
    <property type="match status" value="1"/>
</dbReference>
<dbReference type="OrthoDB" id="9797030at2"/>
<sequence>MKTIFRAVPSGLFAAALLISNADADTVYRDISITVEQSEIVNIGEDAPVPASIKVSAWLDRENATYRPGDAVTLQVRTSKPAYITVLDVGTSGKVHVIYPNRYQREKRVEAFEVVQIPTPDERYRFTVNGPAGREVLKVIATEKPIDTLDARRLSEAGPFYAVPGEARAIARDISVELTGKQSADYGVATQIFRIVTDGAAAKPETGGGDNAAQLFNLAEAAYYGETKQSIGAVVEYYERAAKAGHVAAMVRLGDIYQSDANGKPQILRAVEWYRKAADLGSTTAMVRLAIVYGKGEGVAQNLVEALNWLDKAARGGDGVALAQLAQAYDEGRWVARNPTQAARYGLAALRAGAWSIQKSFPAYSQPTREEVQKLLKEAGLYSGPIDGVFGLETREALLNYARA</sequence>
<evidence type="ECO:0000313" key="5">
    <source>
        <dbReference type="Proteomes" id="UP000001399"/>
    </source>
</evidence>
<dbReference type="InterPro" id="IPR053301">
    <property type="entry name" value="F-box_motif"/>
</dbReference>
<dbReference type="InterPro" id="IPR002477">
    <property type="entry name" value="Peptidoglycan-bd-like"/>
</dbReference>
<feature type="signal peptide" evidence="1">
    <location>
        <begin position="1"/>
        <end position="24"/>
    </location>
</feature>
<evidence type="ECO:0000256" key="1">
    <source>
        <dbReference type="SAM" id="SignalP"/>
    </source>
</evidence>